<feature type="domain" description="EngC GTPase" evidence="4">
    <location>
        <begin position="179"/>
        <end position="328"/>
    </location>
</feature>
<evidence type="ECO:0000256" key="1">
    <source>
        <dbReference type="ARBA" id="ARBA00022741"/>
    </source>
</evidence>
<evidence type="ECO:0000259" key="4">
    <source>
        <dbReference type="PROSITE" id="PS50936"/>
    </source>
</evidence>
<dbReference type="PANTHER" id="PTHR32120">
    <property type="entry name" value="SMALL RIBOSOMAL SUBUNIT BIOGENESIS GTPASE RSGA"/>
    <property type="match status" value="1"/>
</dbReference>
<dbReference type="InterPro" id="IPR010914">
    <property type="entry name" value="RsgA_GTPase_dom"/>
</dbReference>
<dbReference type="NCBIfam" id="TIGR00157">
    <property type="entry name" value="ribosome small subunit-dependent GTPase A"/>
    <property type="match status" value="1"/>
</dbReference>
<dbReference type="SUPFAM" id="SSF52540">
    <property type="entry name" value="P-loop containing nucleoside triphosphate hydrolases"/>
    <property type="match status" value="2"/>
</dbReference>
<dbReference type="Pfam" id="PF03193">
    <property type="entry name" value="RsgA_GTPase"/>
    <property type="match status" value="2"/>
</dbReference>
<dbReference type="OrthoDB" id="442158at2759"/>
<organism evidence="6 7">
    <name type="scientific">Gonium pectorale</name>
    <name type="common">Green alga</name>
    <dbReference type="NCBI Taxonomy" id="33097"/>
    <lineage>
        <taxon>Eukaryota</taxon>
        <taxon>Viridiplantae</taxon>
        <taxon>Chlorophyta</taxon>
        <taxon>core chlorophytes</taxon>
        <taxon>Chlorophyceae</taxon>
        <taxon>CS clade</taxon>
        <taxon>Chlamydomonadales</taxon>
        <taxon>Volvocaceae</taxon>
        <taxon>Gonium</taxon>
    </lineage>
</organism>
<dbReference type="GO" id="GO:0005525">
    <property type="term" value="F:GTP binding"/>
    <property type="evidence" value="ECO:0007669"/>
    <property type="project" value="UniProtKB-KW"/>
</dbReference>
<dbReference type="Gene3D" id="3.40.50.300">
    <property type="entry name" value="P-loop containing nucleotide triphosphate hydrolases"/>
    <property type="match status" value="1"/>
</dbReference>
<sequence length="430" mass="44474">MELTAPPSTGAATSDSSPAAQAASVADLTVSPPTAAPSGPAAGFSSPLRSGLGQVIAAASTYLRVELHELLPDEEPTPPGWRPPHLRDRDPDRDHHPSSNPDSPDSPDADTAAGAAAAAAAWRRPPVLLCSVRALLRKLRQEVVVGDVVRVGSADWRHATGVVTEVLPRSSRLTDPSVANVDHVLLVFALDRPPFEEIQVSRFLVAAEAAGLPFSLVLNKADLVAPEVLQRRLEQCRSWGYQPVVLSCETGEGVEQVAGVLQDRISVVAGPSGAGKSSLINSLRLGRHRPDLPPADPRIAGSEAEPGQESDFDLDQEGALRCGGEGASGSVSAAGSESEGEPGADSAAETESSSGRGGGVAGRAAGATSRVGSVEGAPDVGSLSKIGRGMHTTTTVRLLRLRGGGWLADTPGFGQPTLDEWVEGGVWMFR</sequence>
<dbReference type="InterPro" id="IPR004881">
    <property type="entry name" value="Ribosome_biogen_GTPase_RsgA"/>
</dbReference>
<dbReference type="Proteomes" id="UP000075714">
    <property type="component" value="Unassembled WGS sequence"/>
</dbReference>
<dbReference type="InterPro" id="IPR030378">
    <property type="entry name" value="G_CP_dom"/>
</dbReference>
<accession>A0A150G9L0</accession>
<dbReference type="GO" id="GO:0003924">
    <property type="term" value="F:GTPase activity"/>
    <property type="evidence" value="ECO:0007669"/>
    <property type="project" value="InterPro"/>
</dbReference>
<feature type="compositionally biased region" description="Basic and acidic residues" evidence="3">
    <location>
        <begin position="85"/>
        <end position="97"/>
    </location>
</feature>
<dbReference type="EMBL" id="LSYV01000044">
    <property type="protein sequence ID" value="KXZ46521.1"/>
    <property type="molecule type" value="Genomic_DNA"/>
</dbReference>
<feature type="compositionally biased region" description="Polar residues" evidence="3">
    <location>
        <begin position="1"/>
        <end position="19"/>
    </location>
</feature>
<keyword evidence="7" id="KW-1185">Reference proteome</keyword>
<evidence type="ECO:0000313" key="6">
    <source>
        <dbReference type="EMBL" id="KXZ46521.1"/>
    </source>
</evidence>
<feature type="domain" description="CP-type G" evidence="5">
    <location>
        <begin position="170"/>
        <end position="416"/>
    </location>
</feature>
<proteinExistence type="predicted"/>
<dbReference type="PROSITE" id="PS51721">
    <property type="entry name" value="G_CP"/>
    <property type="match status" value="1"/>
</dbReference>
<dbReference type="STRING" id="33097.A0A150G9L0"/>
<feature type="compositionally biased region" description="Acidic residues" evidence="3">
    <location>
        <begin position="306"/>
        <end position="316"/>
    </location>
</feature>
<dbReference type="PANTHER" id="PTHR32120:SF11">
    <property type="entry name" value="SMALL RIBOSOMAL SUBUNIT BIOGENESIS GTPASE RSGA 1, MITOCHONDRIAL-RELATED"/>
    <property type="match status" value="1"/>
</dbReference>
<dbReference type="PROSITE" id="PS50936">
    <property type="entry name" value="ENGC_GTPASE"/>
    <property type="match status" value="1"/>
</dbReference>
<feature type="compositionally biased region" description="Low complexity" evidence="3">
    <location>
        <begin position="31"/>
        <end position="46"/>
    </location>
</feature>
<evidence type="ECO:0000259" key="5">
    <source>
        <dbReference type="PROSITE" id="PS51721"/>
    </source>
</evidence>
<dbReference type="InterPro" id="IPR027417">
    <property type="entry name" value="P-loop_NTPase"/>
</dbReference>
<feature type="compositionally biased region" description="Low complexity" evidence="3">
    <location>
        <begin position="328"/>
        <end position="354"/>
    </location>
</feature>
<keyword evidence="2" id="KW-0342">GTP-binding</keyword>
<evidence type="ECO:0008006" key="8">
    <source>
        <dbReference type="Google" id="ProtNLM"/>
    </source>
</evidence>
<evidence type="ECO:0000313" key="7">
    <source>
        <dbReference type="Proteomes" id="UP000075714"/>
    </source>
</evidence>
<dbReference type="AlphaFoldDB" id="A0A150G9L0"/>
<feature type="region of interest" description="Disordered" evidence="3">
    <location>
        <begin position="271"/>
        <end position="387"/>
    </location>
</feature>
<gene>
    <name evidence="6" type="ORF">GPECTOR_43g958</name>
</gene>
<keyword evidence="1" id="KW-0547">Nucleotide-binding</keyword>
<feature type="region of interest" description="Disordered" evidence="3">
    <location>
        <begin position="71"/>
        <end position="117"/>
    </location>
</feature>
<name>A0A150G9L0_GONPE</name>
<reference evidence="7" key="1">
    <citation type="journal article" date="2016" name="Nat. Commun.">
        <title>The Gonium pectorale genome demonstrates co-option of cell cycle regulation during the evolution of multicellularity.</title>
        <authorList>
            <person name="Hanschen E.R."/>
            <person name="Marriage T.N."/>
            <person name="Ferris P.J."/>
            <person name="Hamaji T."/>
            <person name="Toyoda A."/>
            <person name="Fujiyama A."/>
            <person name="Neme R."/>
            <person name="Noguchi H."/>
            <person name="Minakuchi Y."/>
            <person name="Suzuki M."/>
            <person name="Kawai-Toyooka H."/>
            <person name="Smith D.R."/>
            <person name="Sparks H."/>
            <person name="Anderson J."/>
            <person name="Bakaric R."/>
            <person name="Luria V."/>
            <person name="Karger A."/>
            <person name="Kirschner M.W."/>
            <person name="Durand P.M."/>
            <person name="Michod R.E."/>
            <person name="Nozaki H."/>
            <person name="Olson B.J."/>
        </authorList>
    </citation>
    <scope>NUCLEOTIDE SEQUENCE [LARGE SCALE GENOMIC DNA]</scope>
    <source>
        <strain evidence="7">NIES-2863</strain>
    </source>
</reference>
<evidence type="ECO:0000256" key="2">
    <source>
        <dbReference type="ARBA" id="ARBA00023134"/>
    </source>
</evidence>
<feature type="region of interest" description="Disordered" evidence="3">
    <location>
        <begin position="1"/>
        <end position="46"/>
    </location>
</feature>
<feature type="compositionally biased region" description="Low complexity" evidence="3">
    <location>
        <begin position="362"/>
        <end position="373"/>
    </location>
</feature>
<protein>
    <recommendedName>
        <fullName evidence="8">EngC GTPase domain-containing protein</fullName>
    </recommendedName>
</protein>
<comment type="caution">
    <text evidence="6">The sequence shown here is derived from an EMBL/GenBank/DDBJ whole genome shotgun (WGS) entry which is preliminary data.</text>
</comment>
<evidence type="ECO:0000256" key="3">
    <source>
        <dbReference type="SAM" id="MobiDB-lite"/>
    </source>
</evidence>